<sequence length="1061" mass="117032">MTMADVPMERVIDAIEKQSSYLFAIDTNVNISQKVSVSCTDASVETALTQMVKGTDVAYRIDASNVVLSAVRKEVSAQPRFVSGKVLDAQGNPVVGAAVIVKGTTVGMSTGADGDYLLQISPSAGNAVLVVNYLGFRPVEVTVGNRTQIDFTLHEESQAVDAVVVTALGIKRSEKALSYNAQQVSSEDISIVKDVNLMNSLNGKIAGAVINSSASGIGGATRVVLRGLKSIISSNNALYVVDGIPLFNNNNGEIKSEFESQPRGEGLTDLNPDDIESMTVLTGPSAAALYGSSAANGVIVITTKKGKAGRPQISFSNQTTFSSPLKMPEFQTKYGNQPRTYSSWGGVLATPSSYNPQDFFNTAANTQTNASISVGNEKNQTYASLMHVYANGILPNNSYDKHSVTVRNTTSFLQDRMTLDAGFSYVETEDQNMLSAGRYFNPLTSLYTYPRGESVEDLMMFEIYDSNKKRYVQNWAWSRGALDMQNPLWMMHRNIQNNKRRRSMMNASLTYKVTDWLTLAGRAKADLSVGESSRKLYASTDPLFAGGDNGFFEFTKEEDTHRYGDFIATVNKHWEQFSLFANVGASISDQLSSIAGARGPLELPNFFSLTNTNPYGASGQRLQERKREQEQAVFASVEAGWRGMLYLTATVRNEWHSNPAYTNNLSYCFPSVGLSGLIHEMVKLPSFIDYLKVRASWAEVGSPILWGISYLTYKWKQGSWSTSATRPIQNLRPKNTTSWEVGLNARLFANSLSLDFTYYKSNTKHQTFLVPLSGSAGYENMYAQTGNVENKGFELSIGYDKTWRDFAWSSSLTLSHNKNKVVELMNNYYDPQTDKYYTLKEYEVASMGGANFIMTEGGTMGDLYAYGDLWLDENGYIYINPNDPKLMVTDERIKLGSVLPDYNAGFRNDFSYKGINLSLLFSARFGGIVVSPTQGFLDGLGVSKASADARDAGGVPINNGRIDAQHYYETVGLGQLLSHYTYSATNVRLQETSIGYTFPKKWMGDRVKLTASLVGRNLWMIYCKAPFDPELTASTGSYLQGIDYFMQPSLRSLGFNVQLKF</sequence>
<dbReference type="InterPro" id="IPR012910">
    <property type="entry name" value="Plug_dom"/>
</dbReference>
<dbReference type="NCBIfam" id="TIGR04056">
    <property type="entry name" value="OMP_RagA_SusC"/>
    <property type="match status" value="1"/>
</dbReference>
<gene>
    <name evidence="9" type="ORF">F2A26_02570</name>
</gene>
<dbReference type="Gene3D" id="2.170.130.10">
    <property type="entry name" value="TonB-dependent receptor, plug domain"/>
    <property type="match status" value="1"/>
</dbReference>
<dbReference type="Pfam" id="PF07660">
    <property type="entry name" value="STN"/>
    <property type="match status" value="1"/>
</dbReference>
<dbReference type="SMART" id="SM00965">
    <property type="entry name" value="STN"/>
    <property type="match status" value="1"/>
</dbReference>
<dbReference type="NCBIfam" id="TIGR04057">
    <property type="entry name" value="SusC_RagA_signa"/>
    <property type="match status" value="1"/>
</dbReference>
<dbReference type="EMBL" id="VVND01000002">
    <property type="protein sequence ID" value="KAA3160693.1"/>
    <property type="molecule type" value="Genomic_DNA"/>
</dbReference>
<keyword evidence="2 7" id="KW-0813">Transport</keyword>
<dbReference type="InterPro" id="IPR023996">
    <property type="entry name" value="TonB-dep_OMP_SusC/RagA"/>
</dbReference>
<evidence type="ECO:0000256" key="3">
    <source>
        <dbReference type="ARBA" id="ARBA00022452"/>
    </source>
</evidence>
<evidence type="ECO:0000256" key="6">
    <source>
        <dbReference type="ARBA" id="ARBA00023237"/>
    </source>
</evidence>
<dbReference type="InterPro" id="IPR011662">
    <property type="entry name" value="Secretin/TonB_short_N"/>
</dbReference>
<dbReference type="SUPFAM" id="SSF49464">
    <property type="entry name" value="Carboxypeptidase regulatory domain-like"/>
    <property type="match status" value="1"/>
</dbReference>
<dbReference type="Gene3D" id="2.60.40.1120">
    <property type="entry name" value="Carboxypeptidase-like, regulatory domain"/>
    <property type="match status" value="1"/>
</dbReference>
<comment type="similarity">
    <text evidence="7">Belongs to the TonB-dependent receptor family.</text>
</comment>
<dbReference type="InterPro" id="IPR008969">
    <property type="entry name" value="CarboxyPept-like_regulatory"/>
</dbReference>
<dbReference type="PROSITE" id="PS52016">
    <property type="entry name" value="TONB_DEPENDENT_REC_3"/>
    <property type="match status" value="1"/>
</dbReference>
<dbReference type="Gene3D" id="2.40.170.20">
    <property type="entry name" value="TonB-dependent receptor, beta-barrel domain"/>
    <property type="match status" value="1"/>
</dbReference>
<dbReference type="InterPro" id="IPR023997">
    <property type="entry name" value="TonB-dep_OMP_SusC/RagA_CS"/>
</dbReference>
<comment type="caution">
    <text evidence="9">The sequence shown here is derived from an EMBL/GenBank/DDBJ whole genome shotgun (WGS) entry which is preliminary data.</text>
</comment>
<keyword evidence="4 7" id="KW-0812">Transmembrane</keyword>
<comment type="subcellular location">
    <subcellularLocation>
        <location evidence="1 7">Cell outer membrane</location>
        <topology evidence="1 7">Multi-pass membrane protein</topology>
    </subcellularLocation>
</comment>
<dbReference type="Pfam" id="PF07715">
    <property type="entry name" value="Plug"/>
    <property type="match status" value="1"/>
</dbReference>
<evidence type="ECO:0000256" key="5">
    <source>
        <dbReference type="ARBA" id="ARBA00023136"/>
    </source>
</evidence>
<dbReference type="InterPro" id="IPR037066">
    <property type="entry name" value="Plug_dom_sf"/>
</dbReference>
<keyword evidence="10" id="KW-1185">Reference proteome</keyword>
<evidence type="ECO:0000256" key="2">
    <source>
        <dbReference type="ARBA" id="ARBA00022448"/>
    </source>
</evidence>
<evidence type="ECO:0000313" key="10">
    <source>
        <dbReference type="Proteomes" id="UP000324870"/>
    </source>
</evidence>
<keyword evidence="6 7" id="KW-0998">Cell outer membrane</keyword>
<dbReference type="InterPro" id="IPR036942">
    <property type="entry name" value="Beta-barrel_TonB_sf"/>
</dbReference>
<dbReference type="Proteomes" id="UP000324870">
    <property type="component" value="Unassembled WGS sequence"/>
</dbReference>
<dbReference type="Pfam" id="PF13715">
    <property type="entry name" value="CarbopepD_reg_2"/>
    <property type="match status" value="1"/>
</dbReference>
<keyword evidence="5 7" id="KW-0472">Membrane</keyword>
<organism evidence="9 10">
    <name type="scientific">Alistipes finegoldii</name>
    <dbReference type="NCBI Taxonomy" id="214856"/>
    <lineage>
        <taxon>Bacteria</taxon>
        <taxon>Pseudomonadati</taxon>
        <taxon>Bacteroidota</taxon>
        <taxon>Bacteroidia</taxon>
        <taxon>Bacteroidales</taxon>
        <taxon>Rikenellaceae</taxon>
        <taxon>Alistipes</taxon>
    </lineage>
</organism>
<protein>
    <submittedName>
        <fullName evidence="9">SusC/RagA family TonB-linked outer membrane protein</fullName>
    </submittedName>
</protein>
<evidence type="ECO:0000256" key="1">
    <source>
        <dbReference type="ARBA" id="ARBA00004571"/>
    </source>
</evidence>
<accession>A0ABQ6S6V5</accession>
<feature type="domain" description="Secretin/TonB short N-terminal" evidence="8">
    <location>
        <begin position="21"/>
        <end position="71"/>
    </location>
</feature>
<evidence type="ECO:0000256" key="4">
    <source>
        <dbReference type="ARBA" id="ARBA00022692"/>
    </source>
</evidence>
<keyword evidence="3 7" id="KW-1134">Transmembrane beta strand</keyword>
<dbReference type="SUPFAM" id="SSF56935">
    <property type="entry name" value="Porins"/>
    <property type="match status" value="1"/>
</dbReference>
<evidence type="ECO:0000256" key="7">
    <source>
        <dbReference type="PROSITE-ProRule" id="PRU01360"/>
    </source>
</evidence>
<reference evidence="9 10" key="1">
    <citation type="journal article" date="2019" name="Nat. Med.">
        <title>A library of human gut bacterial isolates paired with longitudinal multiomics data enables mechanistic microbiome research.</title>
        <authorList>
            <person name="Poyet M."/>
            <person name="Groussin M."/>
            <person name="Gibbons S.M."/>
            <person name="Avila-Pacheco J."/>
            <person name="Jiang X."/>
            <person name="Kearney S.M."/>
            <person name="Perrotta A.R."/>
            <person name="Berdy B."/>
            <person name="Zhao S."/>
            <person name="Lieberman T.D."/>
            <person name="Swanson P.K."/>
            <person name="Smith M."/>
            <person name="Roesemann S."/>
            <person name="Alexander J.E."/>
            <person name="Rich S.A."/>
            <person name="Livny J."/>
            <person name="Vlamakis H."/>
            <person name="Clish C."/>
            <person name="Bullock K."/>
            <person name="Deik A."/>
            <person name="Scott J."/>
            <person name="Pierce K.A."/>
            <person name="Xavier R.J."/>
            <person name="Alm E.J."/>
        </authorList>
    </citation>
    <scope>NUCLEOTIDE SEQUENCE [LARGE SCALE GENOMIC DNA]</scope>
    <source>
        <strain evidence="9 10">BIOML-A1</strain>
    </source>
</reference>
<evidence type="ECO:0000259" key="8">
    <source>
        <dbReference type="SMART" id="SM00965"/>
    </source>
</evidence>
<proteinExistence type="inferred from homology"/>
<dbReference type="InterPro" id="IPR039426">
    <property type="entry name" value="TonB-dep_rcpt-like"/>
</dbReference>
<evidence type="ECO:0000313" key="9">
    <source>
        <dbReference type="EMBL" id="KAA3160693.1"/>
    </source>
</evidence>
<name>A0ABQ6S6V5_9BACT</name>